<evidence type="ECO:0000313" key="9">
    <source>
        <dbReference type="EMBL" id="NWW22390.1"/>
    </source>
</evidence>
<dbReference type="InterPro" id="IPR001740">
    <property type="entry name" value="GPCR_2_EMR1-like_rcpt"/>
</dbReference>
<dbReference type="InterPro" id="IPR046338">
    <property type="entry name" value="GAIN_dom_sf"/>
</dbReference>
<evidence type="ECO:0000256" key="2">
    <source>
        <dbReference type="ARBA" id="ARBA00022692"/>
    </source>
</evidence>
<dbReference type="AlphaFoldDB" id="A0A7K6LBK0"/>
<evidence type="ECO:0000256" key="5">
    <source>
        <dbReference type="ARBA" id="ARBA00023157"/>
    </source>
</evidence>
<gene>
    <name evidence="9" type="primary">Adgre1</name>
    <name evidence="9" type="ORF">FALFRO_R15895</name>
</gene>
<feature type="transmembrane region" description="Helical" evidence="7">
    <location>
        <begin position="75"/>
        <end position="101"/>
    </location>
</feature>
<proteinExistence type="predicted"/>
<feature type="domain" description="GAIN-B" evidence="8">
    <location>
        <begin position="1"/>
        <end position="71"/>
    </location>
</feature>
<evidence type="ECO:0000313" key="10">
    <source>
        <dbReference type="Proteomes" id="UP000534626"/>
    </source>
</evidence>
<dbReference type="Pfam" id="PF01825">
    <property type="entry name" value="GPS"/>
    <property type="match status" value="1"/>
</dbReference>
<comment type="subcellular location">
    <subcellularLocation>
        <location evidence="1">Membrane</location>
        <topology evidence="1">Multi-pass membrane protein</topology>
    </subcellularLocation>
</comment>
<evidence type="ECO:0000256" key="7">
    <source>
        <dbReference type="SAM" id="Phobius"/>
    </source>
</evidence>
<feature type="non-terminal residue" evidence="9">
    <location>
        <position position="121"/>
    </location>
</feature>
<organism evidence="9 10">
    <name type="scientific">Falcunculus frontatus</name>
    <name type="common">Eastern shriketit</name>
    <dbReference type="NCBI Taxonomy" id="254539"/>
    <lineage>
        <taxon>Eukaryota</taxon>
        <taxon>Metazoa</taxon>
        <taxon>Chordata</taxon>
        <taxon>Craniata</taxon>
        <taxon>Vertebrata</taxon>
        <taxon>Euteleostomi</taxon>
        <taxon>Archelosauria</taxon>
        <taxon>Archosauria</taxon>
        <taxon>Dinosauria</taxon>
        <taxon>Saurischia</taxon>
        <taxon>Theropoda</taxon>
        <taxon>Coelurosauria</taxon>
        <taxon>Aves</taxon>
        <taxon>Neognathae</taxon>
        <taxon>Neoaves</taxon>
        <taxon>Telluraves</taxon>
        <taxon>Australaves</taxon>
        <taxon>Passeriformes</taxon>
        <taxon>Corvoidea</taxon>
        <taxon>Pachycephalidae</taxon>
        <taxon>Falcunculus</taxon>
    </lineage>
</organism>
<dbReference type="OrthoDB" id="1100386at2759"/>
<keyword evidence="5" id="KW-1015">Disulfide bond</keyword>
<dbReference type="InterPro" id="IPR000203">
    <property type="entry name" value="GPS"/>
</dbReference>
<dbReference type="Proteomes" id="UP000534626">
    <property type="component" value="Unassembled WGS sequence"/>
</dbReference>
<dbReference type="PRINTS" id="PR01128">
    <property type="entry name" value="EMR1HORMONER"/>
</dbReference>
<dbReference type="PANTHER" id="PTHR12011">
    <property type="entry name" value="ADHESION G-PROTEIN COUPLED RECEPTOR"/>
    <property type="match status" value="1"/>
</dbReference>
<dbReference type="Gene3D" id="1.20.1070.10">
    <property type="entry name" value="Rhodopsin 7-helix transmembrane proteins"/>
    <property type="match status" value="1"/>
</dbReference>
<dbReference type="GO" id="GO:0004930">
    <property type="term" value="F:G protein-coupled receptor activity"/>
    <property type="evidence" value="ECO:0007669"/>
    <property type="project" value="InterPro"/>
</dbReference>
<dbReference type="GO" id="GO:0005886">
    <property type="term" value="C:plasma membrane"/>
    <property type="evidence" value="ECO:0007669"/>
    <property type="project" value="TreeGrafter"/>
</dbReference>
<evidence type="ECO:0000256" key="6">
    <source>
        <dbReference type="ARBA" id="ARBA00023180"/>
    </source>
</evidence>
<dbReference type="Pfam" id="PF00002">
    <property type="entry name" value="7tm_2"/>
    <property type="match status" value="1"/>
</dbReference>
<evidence type="ECO:0000256" key="3">
    <source>
        <dbReference type="ARBA" id="ARBA00022989"/>
    </source>
</evidence>
<dbReference type="EMBL" id="VZRV01005823">
    <property type="protein sequence ID" value="NWW22390.1"/>
    <property type="molecule type" value="Genomic_DNA"/>
</dbReference>
<keyword evidence="4 7" id="KW-0472">Membrane</keyword>
<feature type="non-terminal residue" evidence="9">
    <location>
        <position position="1"/>
    </location>
</feature>
<keyword evidence="6" id="KW-0325">Glycoprotein</keyword>
<comment type="caution">
    <text evidence="9">The sequence shown here is derived from an EMBL/GenBank/DDBJ whole genome shotgun (WGS) entry which is preliminary data.</text>
</comment>
<keyword evidence="2 7" id="KW-0812">Transmembrane</keyword>
<accession>A0A7K6LBK0</accession>
<reference evidence="9 10" key="1">
    <citation type="submission" date="2019-09" db="EMBL/GenBank/DDBJ databases">
        <title>Bird 10,000 Genomes (B10K) Project - Family phase.</title>
        <authorList>
            <person name="Zhang G."/>
        </authorList>
    </citation>
    <scope>NUCLEOTIDE SEQUENCE [LARGE SCALE GENOMIC DNA]</scope>
    <source>
        <strain evidence="9">B10K-DU-029-77</strain>
    </source>
</reference>
<dbReference type="PANTHER" id="PTHR12011:SF433">
    <property type="entry name" value="ADHESION G PROTEIN-COUPLED RECEPTOR E1-LIKE-RELATED"/>
    <property type="match status" value="1"/>
</dbReference>
<sequence length="121" mass="12948">VHVRPFPLTARCLQALRPDQDSLCVSWELRGSQGRWSPRGCARLGGDSRSSVCACSHFSTFAVLTALRPLPASRALALVSHVGLSLSLLCLLLAIVTFVLCRPPGAVGVTMHLHLSLCLFG</sequence>
<evidence type="ECO:0000256" key="1">
    <source>
        <dbReference type="ARBA" id="ARBA00004141"/>
    </source>
</evidence>
<evidence type="ECO:0000256" key="4">
    <source>
        <dbReference type="ARBA" id="ARBA00023136"/>
    </source>
</evidence>
<name>A0A7K6LBK0_9CORV</name>
<dbReference type="InterPro" id="IPR000832">
    <property type="entry name" value="GPCR_2_secretin-like"/>
</dbReference>
<evidence type="ECO:0000259" key="8">
    <source>
        <dbReference type="PROSITE" id="PS50221"/>
    </source>
</evidence>
<dbReference type="InterPro" id="IPR057244">
    <property type="entry name" value="GAIN_B"/>
</dbReference>
<dbReference type="SMART" id="SM00303">
    <property type="entry name" value="GPS"/>
    <property type="match status" value="1"/>
</dbReference>
<protein>
    <submittedName>
        <fullName evidence="9">AGRE1 protein</fullName>
    </submittedName>
</protein>
<keyword evidence="3 7" id="KW-1133">Transmembrane helix</keyword>
<dbReference type="GO" id="GO:0007189">
    <property type="term" value="P:adenylate cyclase-activating G protein-coupled receptor signaling pathway"/>
    <property type="evidence" value="ECO:0007669"/>
    <property type="project" value="TreeGrafter"/>
</dbReference>
<dbReference type="PROSITE" id="PS50221">
    <property type="entry name" value="GAIN_B"/>
    <property type="match status" value="1"/>
</dbReference>
<dbReference type="Gene3D" id="2.60.220.50">
    <property type="match status" value="1"/>
</dbReference>
<keyword evidence="10" id="KW-1185">Reference proteome</keyword>